<reference evidence="2 3" key="1">
    <citation type="submission" date="2020-05" db="EMBL/GenBank/DDBJ databases">
        <authorList>
            <person name="Petersen J."/>
            <person name="Sayavedra L."/>
        </authorList>
    </citation>
    <scope>NUCLEOTIDE SEQUENCE [LARGE SCALE GENOMIC DNA]</scope>
    <source>
        <strain evidence="2">B azoricus SOX ET2 1586I</strain>
    </source>
</reference>
<sequence>MGKKKTLDDIFNDDDDFGLLDVKPEASNVKSEEDRLIDAFEEVNTFIDQNQREPNTENMSEYKLQAELAHFKKCEATKETLRLFDRHNLLGHIETNKPNIDDILNKQDAFGLLDLDKDLSIFKFNHAPNTQDRAKTDLVAKRTPIKEKEFEKYEKIFQKVHQELKSGKRKIKTFKNVEKHLREKCFYLLDGILLYLEKVDFKRNTGNLGKNTSKRKDGRTRVIFENAMCSNMLYRSLGKSLYANGQIITELNESQAQELFVDAESIKEEDIVTGWVYVLKSKSNNPEISNIQDLYKIGFSSTPVEQRIKNAKNEATYLFADVKIMTTYKIYNRNAIKLESLLHKFFSNTCLNIDLFDGKNQRITPREWFIVPIELINEAIDLILNGHIMSYKYDAINQLINERLPQSKNRN</sequence>
<dbReference type="Proteomes" id="UP000626656">
    <property type="component" value="Unassembled WGS sequence"/>
</dbReference>
<dbReference type="RefSeq" id="WP_202784265.1">
    <property type="nucleotide sequence ID" value="NZ_CAHJWF010000204.1"/>
</dbReference>
<comment type="caution">
    <text evidence="2">The sequence shown here is derived from an EMBL/GenBank/DDBJ whole genome shotgun (WGS) entry which is preliminary data.</text>
</comment>
<organism evidence="2 3">
    <name type="scientific">Bathymodiolus thermophilus thioautotrophic gill symbiont</name>
    <dbReference type="NCBI Taxonomy" id="2360"/>
    <lineage>
        <taxon>Bacteria</taxon>
        <taxon>Pseudomonadati</taxon>
        <taxon>Pseudomonadota</taxon>
        <taxon>Gammaproteobacteria</taxon>
        <taxon>sulfur-oxidizing symbionts</taxon>
    </lineage>
</organism>
<keyword evidence="3" id="KW-1185">Reference proteome</keyword>
<proteinExistence type="predicted"/>
<dbReference type="InterPro" id="IPR018306">
    <property type="entry name" value="Phage_T5_Orf172_DNA-bd"/>
</dbReference>
<protein>
    <recommendedName>
        <fullName evidence="1">Bacteriophage T5 Orf172 DNA-binding domain-containing protein</fullName>
    </recommendedName>
</protein>
<feature type="domain" description="Bacteriophage T5 Orf172 DNA-binding" evidence="1">
    <location>
        <begin position="289"/>
        <end position="383"/>
    </location>
</feature>
<gene>
    <name evidence="2" type="ORF">AZO1586I_791</name>
</gene>
<dbReference type="SMART" id="SM00974">
    <property type="entry name" value="T5orf172"/>
    <property type="match status" value="1"/>
</dbReference>
<dbReference type="EMBL" id="CAHJWF010000204">
    <property type="protein sequence ID" value="CAB5501344.1"/>
    <property type="molecule type" value="Genomic_DNA"/>
</dbReference>
<evidence type="ECO:0000313" key="3">
    <source>
        <dbReference type="Proteomes" id="UP000626656"/>
    </source>
</evidence>
<evidence type="ECO:0000313" key="2">
    <source>
        <dbReference type="EMBL" id="CAB5501344.1"/>
    </source>
</evidence>
<dbReference type="Pfam" id="PF10544">
    <property type="entry name" value="T5orf172"/>
    <property type="match status" value="1"/>
</dbReference>
<evidence type="ECO:0000259" key="1">
    <source>
        <dbReference type="SMART" id="SM00974"/>
    </source>
</evidence>
<name>A0ABN7G9N9_9GAMM</name>
<accession>A0ABN7G9N9</accession>